<dbReference type="CDD" id="cd14984">
    <property type="entry name" value="7tmA_Chemokine_R"/>
    <property type="match status" value="1"/>
</dbReference>
<dbReference type="GO" id="GO:0019957">
    <property type="term" value="F:C-C chemokine binding"/>
    <property type="evidence" value="ECO:0007669"/>
    <property type="project" value="TreeGrafter"/>
</dbReference>
<keyword evidence="8 9" id="KW-0807">Transducer</keyword>
<accession>A0A6J2W4C9</accession>
<dbReference type="PRINTS" id="PR00657">
    <property type="entry name" value="CCCHEMOKINER"/>
</dbReference>
<keyword evidence="2" id="KW-1003">Cell membrane</keyword>
<dbReference type="PROSITE" id="PS00237">
    <property type="entry name" value="G_PROTEIN_RECEP_F1_1"/>
    <property type="match status" value="1"/>
</dbReference>
<dbReference type="InterPro" id="IPR000276">
    <property type="entry name" value="GPCR_Rhodpsn"/>
</dbReference>
<dbReference type="RefSeq" id="XP_030639108.1">
    <property type="nucleotide sequence ID" value="XM_030783248.1"/>
</dbReference>
<feature type="transmembrane region" description="Helical" evidence="10">
    <location>
        <begin position="155"/>
        <end position="176"/>
    </location>
</feature>
<keyword evidence="5 9" id="KW-0297">G-protein coupled receptor</keyword>
<organism evidence="12 13">
    <name type="scientific">Chanos chanos</name>
    <name type="common">Milkfish</name>
    <name type="synonym">Mugil chanos</name>
    <dbReference type="NCBI Taxonomy" id="29144"/>
    <lineage>
        <taxon>Eukaryota</taxon>
        <taxon>Metazoa</taxon>
        <taxon>Chordata</taxon>
        <taxon>Craniata</taxon>
        <taxon>Vertebrata</taxon>
        <taxon>Euteleostomi</taxon>
        <taxon>Actinopterygii</taxon>
        <taxon>Neopterygii</taxon>
        <taxon>Teleostei</taxon>
        <taxon>Ostariophysi</taxon>
        <taxon>Gonorynchiformes</taxon>
        <taxon>Chanidae</taxon>
        <taxon>Chanos</taxon>
    </lineage>
</organism>
<comment type="subcellular location">
    <subcellularLocation>
        <location evidence="1">Cell membrane</location>
        <topology evidence="1">Multi-pass membrane protein</topology>
    </subcellularLocation>
</comment>
<keyword evidence="3 9" id="KW-0812">Transmembrane</keyword>
<dbReference type="GO" id="GO:0007204">
    <property type="term" value="P:positive regulation of cytosolic calcium ion concentration"/>
    <property type="evidence" value="ECO:0007669"/>
    <property type="project" value="TreeGrafter"/>
</dbReference>
<sequence length="354" mass="40054">MTDFSRTSDYNDTSDYNGTIYDYNYSPTFCSPENSLLNHSAIPAMLYTVFAVGLVGNATVLWVLIRLLRLKNMTDVCLLNLALSDLLMVLSLPLWALNFQDFYFDSDIACKAKSGMYQVSFYSGILFVTVMSVDRYLAIVHAVAAMRARTRRYGVMASVVIWMVSICAALPEILFARVIANDDTRSCERDYPPESHKTWKKFRNISENMVGLFISLPVMIYCYVRILLVLCRAKNSKRSRAMKLVCGIVGAFIVFWVPYNVMVFLETLPLFHIENGFKPVDECETPDPFMMAFDLTEIISLTHCCVNPVIYAFAGEKFRKSLVSAFSRYPLFSKISGVTSHSKVSENETSNTAV</sequence>
<feature type="transmembrane region" description="Helical" evidence="10">
    <location>
        <begin position="44"/>
        <end position="65"/>
    </location>
</feature>
<evidence type="ECO:0000256" key="9">
    <source>
        <dbReference type="RuleBase" id="RU000688"/>
    </source>
</evidence>
<feature type="transmembrane region" description="Helical" evidence="10">
    <location>
        <begin position="209"/>
        <end position="230"/>
    </location>
</feature>
<comment type="similarity">
    <text evidence="9">Belongs to the G-protein coupled receptor 1 family.</text>
</comment>
<evidence type="ECO:0000256" key="1">
    <source>
        <dbReference type="ARBA" id="ARBA00004651"/>
    </source>
</evidence>
<feature type="domain" description="G-protein coupled receptors family 1 profile" evidence="11">
    <location>
        <begin position="56"/>
        <end position="311"/>
    </location>
</feature>
<keyword evidence="4 10" id="KW-1133">Transmembrane helix</keyword>
<evidence type="ECO:0000259" key="11">
    <source>
        <dbReference type="PROSITE" id="PS50262"/>
    </source>
</evidence>
<evidence type="ECO:0000256" key="5">
    <source>
        <dbReference type="ARBA" id="ARBA00023040"/>
    </source>
</evidence>
<dbReference type="PANTHER" id="PTHR10489:SF944">
    <property type="entry name" value="C-C CHEMOKINE RECEPTOR TYPE 8-LIKE"/>
    <property type="match status" value="1"/>
</dbReference>
<dbReference type="PRINTS" id="PR00237">
    <property type="entry name" value="GPCRRHODOPSN"/>
</dbReference>
<evidence type="ECO:0000313" key="13">
    <source>
        <dbReference type="RefSeq" id="XP_030639108.1"/>
    </source>
</evidence>
<feature type="transmembrane region" description="Helical" evidence="10">
    <location>
        <begin position="121"/>
        <end position="143"/>
    </location>
</feature>
<protein>
    <submittedName>
        <fullName evidence="13">C-C chemokine receptor type 8</fullName>
    </submittedName>
</protein>
<dbReference type="PANTHER" id="PTHR10489">
    <property type="entry name" value="CELL ADHESION MOLECULE"/>
    <property type="match status" value="1"/>
</dbReference>
<dbReference type="GO" id="GO:0019722">
    <property type="term" value="P:calcium-mediated signaling"/>
    <property type="evidence" value="ECO:0007669"/>
    <property type="project" value="TreeGrafter"/>
</dbReference>
<evidence type="ECO:0000256" key="3">
    <source>
        <dbReference type="ARBA" id="ARBA00022692"/>
    </source>
</evidence>
<gene>
    <name evidence="13" type="primary">LOC115819747</name>
</gene>
<dbReference type="GeneID" id="115819747"/>
<evidence type="ECO:0000256" key="6">
    <source>
        <dbReference type="ARBA" id="ARBA00023136"/>
    </source>
</evidence>
<keyword evidence="6 10" id="KW-0472">Membrane</keyword>
<reference evidence="13" key="1">
    <citation type="submission" date="2025-08" db="UniProtKB">
        <authorList>
            <consortium name="RefSeq"/>
        </authorList>
    </citation>
    <scope>IDENTIFICATION</scope>
</reference>
<evidence type="ECO:0000256" key="4">
    <source>
        <dbReference type="ARBA" id="ARBA00022989"/>
    </source>
</evidence>
<dbReference type="Gene3D" id="1.20.1070.10">
    <property type="entry name" value="Rhodopsin 7-helix transmembrane proteins"/>
    <property type="match status" value="1"/>
</dbReference>
<dbReference type="InterPro" id="IPR050119">
    <property type="entry name" value="CCR1-9-like"/>
</dbReference>
<name>A0A6J2W4C9_CHACN</name>
<dbReference type="InParanoid" id="A0A6J2W4C9"/>
<evidence type="ECO:0000256" key="10">
    <source>
        <dbReference type="SAM" id="Phobius"/>
    </source>
</evidence>
<proteinExistence type="inferred from homology"/>
<dbReference type="AlphaFoldDB" id="A0A6J2W4C9"/>
<keyword evidence="12" id="KW-1185">Reference proteome</keyword>
<dbReference type="Pfam" id="PF00001">
    <property type="entry name" value="7tm_1"/>
    <property type="match status" value="1"/>
</dbReference>
<evidence type="ECO:0000256" key="8">
    <source>
        <dbReference type="ARBA" id="ARBA00023224"/>
    </source>
</evidence>
<dbReference type="PROSITE" id="PS50262">
    <property type="entry name" value="G_PROTEIN_RECEP_F1_2"/>
    <property type="match status" value="1"/>
</dbReference>
<dbReference type="GO" id="GO:0060326">
    <property type="term" value="P:cell chemotaxis"/>
    <property type="evidence" value="ECO:0007669"/>
    <property type="project" value="TreeGrafter"/>
</dbReference>
<evidence type="ECO:0000256" key="2">
    <source>
        <dbReference type="ARBA" id="ARBA00022475"/>
    </source>
</evidence>
<feature type="transmembrane region" description="Helical" evidence="10">
    <location>
        <begin position="77"/>
        <end position="97"/>
    </location>
</feature>
<evidence type="ECO:0000313" key="12">
    <source>
        <dbReference type="Proteomes" id="UP000504632"/>
    </source>
</evidence>
<dbReference type="GO" id="GO:0016493">
    <property type="term" value="F:C-C chemokine receptor activity"/>
    <property type="evidence" value="ECO:0007669"/>
    <property type="project" value="TreeGrafter"/>
</dbReference>
<dbReference type="GO" id="GO:0009897">
    <property type="term" value="C:external side of plasma membrane"/>
    <property type="evidence" value="ECO:0007669"/>
    <property type="project" value="TreeGrafter"/>
</dbReference>
<dbReference type="GO" id="GO:0006955">
    <property type="term" value="P:immune response"/>
    <property type="evidence" value="ECO:0007669"/>
    <property type="project" value="TreeGrafter"/>
</dbReference>
<dbReference type="Proteomes" id="UP000504632">
    <property type="component" value="Chromosome 8"/>
</dbReference>
<keyword evidence="7 9" id="KW-0675">Receptor</keyword>
<dbReference type="OrthoDB" id="5981253at2759"/>
<dbReference type="SUPFAM" id="SSF81321">
    <property type="entry name" value="Family A G protein-coupled receptor-like"/>
    <property type="match status" value="1"/>
</dbReference>
<dbReference type="InterPro" id="IPR017452">
    <property type="entry name" value="GPCR_Rhodpsn_7TM"/>
</dbReference>
<feature type="transmembrane region" description="Helical" evidence="10">
    <location>
        <begin position="242"/>
        <end position="259"/>
    </location>
</feature>
<dbReference type="InterPro" id="IPR000355">
    <property type="entry name" value="Chemokine_rcpt"/>
</dbReference>
<evidence type="ECO:0000256" key="7">
    <source>
        <dbReference type="ARBA" id="ARBA00023170"/>
    </source>
</evidence>